<gene>
    <name evidence="2" type="ORF">EUA93_02370</name>
</gene>
<feature type="transmembrane region" description="Helical" evidence="1">
    <location>
        <begin position="44"/>
        <end position="65"/>
    </location>
</feature>
<accession>A0A4V1RKS5</accession>
<organism evidence="2 3">
    <name type="scientific">Nocardioides oleivorans</name>
    <dbReference type="NCBI Taxonomy" id="273676"/>
    <lineage>
        <taxon>Bacteria</taxon>
        <taxon>Bacillati</taxon>
        <taxon>Actinomycetota</taxon>
        <taxon>Actinomycetes</taxon>
        <taxon>Propionibacteriales</taxon>
        <taxon>Nocardioidaceae</taxon>
        <taxon>Nocardioides</taxon>
    </lineage>
</organism>
<name>A0A4V1RKS5_9ACTN</name>
<dbReference type="AlphaFoldDB" id="A0A4V1RKS5"/>
<sequence length="339" mass="35290">MSDPTSDLEARLRDTLGERAAAAPDATGLAAGARRRLRRRRTTLAVATAAVVAASVPLGLTALGAGSGSGPGIADGSAVDPGPPPGVVETGYRAESWHDVTLEVPVDWGHGGASAWCVGGVAAPADARPVVTRPDTAVARIGCEPAHGYGVTIGSLDGEDPPYASGDVWQAWYEAEGADYPDGTWLGYWYDGQDTVTVATPDEALTRRIVDSVRLIDGVDPNECPVTLGESEALTGSTSDSFSLCRYDADDQLTASRRFIGVDSRDAQDTIFSAPVRRTDYDCPAPGPLPRTALLSGGGYVGTVVTDATCEGFNGVFVGDEVREVTGAVRRQVDLTRLP</sequence>
<protein>
    <submittedName>
        <fullName evidence="2">Uncharacterized protein</fullName>
    </submittedName>
</protein>
<dbReference type="Proteomes" id="UP000294071">
    <property type="component" value="Unassembled WGS sequence"/>
</dbReference>
<keyword evidence="1" id="KW-0812">Transmembrane</keyword>
<dbReference type="RefSeq" id="WP_129398415.1">
    <property type="nucleotide sequence ID" value="NZ_SDWT01000001.1"/>
</dbReference>
<keyword evidence="1" id="KW-0472">Membrane</keyword>
<keyword evidence="3" id="KW-1185">Reference proteome</keyword>
<keyword evidence="1" id="KW-1133">Transmembrane helix</keyword>
<dbReference type="OrthoDB" id="3781327at2"/>
<evidence type="ECO:0000313" key="3">
    <source>
        <dbReference type="Proteomes" id="UP000294071"/>
    </source>
</evidence>
<comment type="caution">
    <text evidence="2">The sequence shown here is derived from an EMBL/GenBank/DDBJ whole genome shotgun (WGS) entry which is preliminary data.</text>
</comment>
<dbReference type="EMBL" id="SDWT01000001">
    <property type="protein sequence ID" value="RYB93302.1"/>
    <property type="molecule type" value="Genomic_DNA"/>
</dbReference>
<reference evidence="2 3" key="1">
    <citation type="submission" date="2019-01" db="EMBL/GenBank/DDBJ databases">
        <title>Novel species of Nocardioides.</title>
        <authorList>
            <person name="Liu Q."/>
            <person name="Xin Y.-H."/>
        </authorList>
    </citation>
    <scope>NUCLEOTIDE SEQUENCE [LARGE SCALE GENOMIC DNA]</scope>
    <source>
        <strain evidence="2 3">CGMCC 4.6882</strain>
    </source>
</reference>
<proteinExistence type="predicted"/>
<evidence type="ECO:0000256" key="1">
    <source>
        <dbReference type="SAM" id="Phobius"/>
    </source>
</evidence>
<evidence type="ECO:0000313" key="2">
    <source>
        <dbReference type="EMBL" id="RYB93302.1"/>
    </source>
</evidence>